<comment type="caution">
    <text evidence="1">The sequence shown here is derived from an EMBL/GenBank/DDBJ whole genome shotgun (WGS) entry which is preliminary data.</text>
</comment>
<sequence>MSRADGFQAGAAEFVVLDSGCFFGMESAEALQVRPECFVLDQYKLAETDLAPYPCLVIDAFADQEWLYRQRDLIRRFLDQGKLLIFCGHLFRDWLPGGSLFVPRTIRSHLDYTVLFHKPHPIFTGLTSEELTYNKGVAGFFARGHNPPPPGAEVLLTLPGGEGITYIDRMSTGGTILAHAGNSLFTYGPPESKPERIGSQLRAWARAEIGRKEGHG</sequence>
<dbReference type="AlphaFoldDB" id="A0A7X2Z7S2"/>
<gene>
    <name evidence="1" type="ORF">GNP93_04105</name>
</gene>
<dbReference type="EMBL" id="WNZX01000002">
    <property type="protein sequence ID" value="MUG69859.1"/>
    <property type="molecule type" value="Genomic_DNA"/>
</dbReference>
<dbReference type="RefSeq" id="WP_155614071.1">
    <property type="nucleotide sequence ID" value="NZ_WNZX01000002.1"/>
</dbReference>
<organism evidence="1 2">
    <name type="scientific">Paenibacillus validus</name>
    <dbReference type="NCBI Taxonomy" id="44253"/>
    <lineage>
        <taxon>Bacteria</taxon>
        <taxon>Bacillati</taxon>
        <taxon>Bacillota</taxon>
        <taxon>Bacilli</taxon>
        <taxon>Bacillales</taxon>
        <taxon>Paenibacillaceae</taxon>
        <taxon>Paenibacillus</taxon>
    </lineage>
</organism>
<proteinExistence type="predicted"/>
<dbReference type="Proteomes" id="UP000450917">
    <property type="component" value="Unassembled WGS sequence"/>
</dbReference>
<keyword evidence="2" id="KW-1185">Reference proteome</keyword>
<evidence type="ECO:0000313" key="2">
    <source>
        <dbReference type="Proteomes" id="UP000450917"/>
    </source>
</evidence>
<reference evidence="1 2" key="1">
    <citation type="submission" date="2019-11" db="EMBL/GenBank/DDBJ databases">
        <title>Draft genome sequences of five Paenibacillus species of dairy origin.</title>
        <authorList>
            <person name="Olajide A.M."/>
            <person name="Chen S."/>
            <person name="Lapointe G."/>
        </authorList>
    </citation>
    <scope>NUCLEOTIDE SEQUENCE [LARGE SCALE GENOMIC DNA]</scope>
    <source>
        <strain evidence="1 2">2CS3</strain>
    </source>
</reference>
<accession>A0A7X2Z7S2</accession>
<evidence type="ECO:0000313" key="1">
    <source>
        <dbReference type="EMBL" id="MUG69859.1"/>
    </source>
</evidence>
<protein>
    <submittedName>
        <fullName evidence="1">Phosphate starvation-inducible protein PhoH</fullName>
    </submittedName>
</protein>
<name>A0A7X2Z7S2_9BACL</name>